<organism evidence="2 3">
    <name type="scientific">Urochloa decumbens</name>
    <dbReference type="NCBI Taxonomy" id="240449"/>
    <lineage>
        <taxon>Eukaryota</taxon>
        <taxon>Viridiplantae</taxon>
        <taxon>Streptophyta</taxon>
        <taxon>Embryophyta</taxon>
        <taxon>Tracheophyta</taxon>
        <taxon>Spermatophyta</taxon>
        <taxon>Magnoliopsida</taxon>
        <taxon>Liliopsida</taxon>
        <taxon>Poales</taxon>
        <taxon>Poaceae</taxon>
        <taxon>PACMAD clade</taxon>
        <taxon>Panicoideae</taxon>
        <taxon>Panicodae</taxon>
        <taxon>Paniceae</taxon>
        <taxon>Melinidinae</taxon>
        <taxon>Urochloa</taxon>
    </lineage>
</organism>
<dbReference type="Proteomes" id="UP001497457">
    <property type="component" value="Chromosome 9rd"/>
</dbReference>
<dbReference type="Gene3D" id="2.40.50.140">
    <property type="entry name" value="Nucleic acid-binding proteins"/>
    <property type="match status" value="2"/>
</dbReference>
<name>A0ABC9GHV0_9POAL</name>
<dbReference type="EMBL" id="OZ075119">
    <property type="protein sequence ID" value="CAL5093816.1"/>
    <property type="molecule type" value="Genomic_DNA"/>
</dbReference>
<reference evidence="3" key="1">
    <citation type="submission" date="2024-06" db="EMBL/GenBank/DDBJ databases">
        <authorList>
            <person name="Ryan C."/>
        </authorList>
    </citation>
    <scope>NUCLEOTIDE SEQUENCE [LARGE SCALE GENOMIC DNA]</scope>
</reference>
<keyword evidence="3" id="KW-1185">Reference proteome</keyword>
<sequence length="295" mass="34065">MRKISAARTATEEKYGRCRAVLRICADLPQSAAAPRFKKFEDIRLRDVGCSWSIVVRVDVKFPVQAHREIQHFILMDITGSKIEAIVRGTGISRFNMLLTQGCNYTVHEVRFQIENNVEFRNIDNPFECYFDNNTIVEPYTVPIQFPLYPRHTTSFSELEWCSNSTFVVGIVVHWGQLEYIGTFPDRKLYREVILMDKRRRLLVVGIWSKLLARHAISLPTAAANNQVILGTMLRINHKHRCLETSDHTVFGFNPAHRATDDLQSVRRLLATKSIGLSFVNRFLEHRWAYLATVV</sequence>
<proteinExistence type="predicted"/>
<dbReference type="Pfam" id="PF02721">
    <property type="entry name" value="DUF223"/>
    <property type="match status" value="1"/>
</dbReference>
<feature type="domain" description="Replication protein A 70 kDa DNA-binding subunit B/D first OB fold" evidence="1">
    <location>
        <begin position="50"/>
        <end position="139"/>
    </location>
</feature>
<reference evidence="2 3" key="2">
    <citation type="submission" date="2024-10" db="EMBL/GenBank/DDBJ databases">
        <authorList>
            <person name="Ryan C."/>
        </authorList>
    </citation>
    <scope>NUCLEOTIDE SEQUENCE [LARGE SCALE GENOMIC DNA]</scope>
</reference>
<protein>
    <recommendedName>
        <fullName evidence="1">Replication protein A 70 kDa DNA-binding subunit B/D first OB fold domain-containing protein</fullName>
    </recommendedName>
</protein>
<accession>A0ABC9GHV0</accession>
<dbReference type="AlphaFoldDB" id="A0ABC9GHV0"/>
<evidence type="ECO:0000259" key="1">
    <source>
        <dbReference type="Pfam" id="PF02721"/>
    </source>
</evidence>
<gene>
    <name evidence="2" type="ORF">URODEC1_LOCUS115558</name>
</gene>
<evidence type="ECO:0000313" key="3">
    <source>
        <dbReference type="Proteomes" id="UP001497457"/>
    </source>
</evidence>
<evidence type="ECO:0000313" key="2">
    <source>
        <dbReference type="EMBL" id="CAL5093816.1"/>
    </source>
</evidence>
<dbReference type="SUPFAM" id="SSF50249">
    <property type="entry name" value="Nucleic acid-binding proteins"/>
    <property type="match status" value="1"/>
</dbReference>
<dbReference type="PANTHER" id="PTHR48299:SF2">
    <property type="entry name" value="ATP-DEPENDENT DNA HELICASE"/>
    <property type="match status" value="1"/>
</dbReference>
<dbReference type="PANTHER" id="PTHR48299">
    <property type="entry name" value="ACT DOMAIN-CONTAINING PROTEIN ACR9"/>
    <property type="match status" value="1"/>
</dbReference>
<dbReference type="InterPro" id="IPR012340">
    <property type="entry name" value="NA-bd_OB-fold"/>
</dbReference>
<dbReference type="InterPro" id="IPR003871">
    <property type="entry name" value="RFA1B/D_OB_1st"/>
</dbReference>